<proteinExistence type="predicted"/>
<dbReference type="GO" id="GO:0005886">
    <property type="term" value="C:plasma membrane"/>
    <property type="evidence" value="ECO:0007669"/>
    <property type="project" value="UniProtKB-SubCell"/>
</dbReference>
<evidence type="ECO:0000313" key="2">
    <source>
        <dbReference type="EMBL" id="APB33670.1"/>
    </source>
</evidence>
<feature type="transmembrane region" description="Helical" evidence="1">
    <location>
        <begin position="228"/>
        <end position="253"/>
    </location>
</feature>
<dbReference type="PANTHER" id="PTHR43471">
    <property type="entry name" value="ABC TRANSPORTER PERMEASE"/>
    <property type="match status" value="1"/>
</dbReference>
<keyword evidence="1" id="KW-1133">Transmembrane helix</keyword>
<gene>
    <name evidence="2" type="ORF">GlitD10_1349</name>
</gene>
<feature type="transmembrane region" description="Helical" evidence="1">
    <location>
        <begin position="57"/>
        <end position="77"/>
    </location>
</feature>
<dbReference type="EMBL" id="CP017675">
    <property type="protein sequence ID" value="APB33670.1"/>
    <property type="molecule type" value="Genomic_DNA"/>
</dbReference>
<reference evidence="2 3" key="1">
    <citation type="submission" date="2016-10" db="EMBL/GenBank/DDBJ databases">
        <title>Description of Gloeomargarita lithophora gen. nov., sp. nov., a thylakoid-bearing basal-branching cyanobacterium with intracellular carbonates, and proposal for Gloeomargaritales ord. nov.</title>
        <authorList>
            <person name="Moreira D."/>
            <person name="Tavera R."/>
            <person name="Benzerara K."/>
            <person name="Skouri-Panet F."/>
            <person name="Couradeau E."/>
            <person name="Gerard E."/>
            <person name="Loussert C."/>
            <person name="Novelo E."/>
            <person name="Zivanovic Y."/>
            <person name="Lopez-Garcia P."/>
        </authorList>
    </citation>
    <scope>NUCLEOTIDE SEQUENCE [LARGE SCALE GENOMIC DNA]</scope>
    <source>
        <strain evidence="2 3">D10</strain>
    </source>
</reference>
<dbReference type="PANTHER" id="PTHR43471:SF10">
    <property type="entry name" value="SLL1107 PROTEIN"/>
    <property type="match status" value="1"/>
</dbReference>
<dbReference type="OrthoDB" id="468402at2"/>
<dbReference type="Proteomes" id="UP000180235">
    <property type="component" value="Chromosome"/>
</dbReference>
<evidence type="ECO:0000313" key="3">
    <source>
        <dbReference type="Proteomes" id="UP000180235"/>
    </source>
</evidence>
<dbReference type="GO" id="GO:0140359">
    <property type="term" value="F:ABC-type transporter activity"/>
    <property type="evidence" value="ECO:0007669"/>
    <property type="project" value="InterPro"/>
</dbReference>
<name>A0A1J0ACK8_9CYAN</name>
<dbReference type="Pfam" id="PF12679">
    <property type="entry name" value="ABC2_membrane_2"/>
    <property type="match status" value="1"/>
</dbReference>
<feature type="transmembrane region" description="Helical" evidence="1">
    <location>
        <begin position="104"/>
        <end position="128"/>
    </location>
</feature>
<accession>A0A1J0ACK8</accession>
<evidence type="ECO:0000256" key="1">
    <source>
        <dbReference type="SAM" id="Phobius"/>
    </source>
</evidence>
<keyword evidence="1" id="KW-0812">Transmembrane</keyword>
<keyword evidence="3" id="KW-1185">Reference proteome</keyword>
<protein>
    <submittedName>
        <fullName evidence="2">ABC transporter</fullName>
    </submittedName>
</protein>
<feature type="transmembrane region" description="Helical" evidence="1">
    <location>
        <begin position="148"/>
        <end position="178"/>
    </location>
</feature>
<dbReference type="AlphaFoldDB" id="A0A1J0ACK8"/>
<dbReference type="KEGG" id="glt:GlitD10_1349"/>
<keyword evidence="1" id="KW-0472">Membrane</keyword>
<organism evidence="2 3">
    <name type="scientific">Gloeomargarita lithophora Alchichica-D10</name>
    <dbReference type="NCBI Taxonomy" id="1188229"/>
    <lineage>
        <taxon>Bacteria</taxon>
        <taxon>Bacillati</taxon>
        <taxon>Cyanobacteriota</taxon>
        <taxon>Cyanophyceae</taxon>
        <taxon>Gloeomargaritales</taxon>
        <taxon>Gloeomargaritaceae</taxon>
        <taxon>Gloeomargarita</taxon>
    </lineage>
</organism>
<dbReference type="STRING" id="1188229.GlitD10_1349"/>
<dbReference type="RefSeq" id="WP_071454220.1">
    <property type="nucleotide sequence ID" value="NZ_CP017675.1"/>
</dbReference>
<sequence>MNFIRTWAVSKHVFLELLRERLLYLAGLYAIGLVAGGALITEVAAATENKIITDFGLAMMLIFGLIIVIFTTPNLLAREVEKRTIFIVIAKPISRLELVVGKHLGLLGALALLVLVMSGLYLGYLAILKISYPLVPVLTTIGFMLIEFALLTAAALLFSIFTSPLIAIFLTLATFFIGHLSSDVVTLGRVIRNPQLLALLKGFFLVVPDLSRLDLKNTAVYGLLPDPGVLVASAAYGILYTVFLLALTVFIFARREF</sequence>
<feature type="transmembrane region" description="Helical" evidence="1">
    <location>
        <begin position="21"/>
        <end position="45"/>
    </location>
</feature>